<dbReference type="AlphaFoldDB" id="A0A218YZY4"/>
<keyword evidence="3" id="KW-1185">Reference proteome</keyword>
<dbReference type="EMBL" id="MZNU01000279">
    <property type="protein sequence ID" value="OWP01387.1"/>
    <property type="molecule type" value="Genomic_DNA"/>
</dbReference>
<reference evidence="2 3" key="1">
    <citation type="submission" date="2017-04" db="EMBL/GenBank/DDBJ databases">
        <title>Draft genome sequence of Marssonina coronaria NL1: causal agent of apple blotch.</title>
        <authorList>
            <person name="Cheng Q."/>
        </authorList>
    </citation>
    <scope>NUCLEOTIDE SEQUENCE [LARGE SCALE GENOMIC DNA]</scope>
    <source>
        <strain evidence="2 3">NL1</strain>
    </source>
</reference>
<dbReference type="Proteomes" id="UP000242519">
    <property type="component" value="Unassembled WGS sequence"/>
</dbReference>
<dbReference type="PANTHER" id="PTHR35910">
    <property type="entry name" value="2EXR DOMAIN-CONTAINING PROTEIN"/>
    <property type="match status" value="1"/>
</dbReference>
<proteinExistence type="predicted"/>
<evidence type="ECO:0000313" key="3">
    <source>
        <dbReference type="Proteomes" id="UP000242519"/>
    </source>
</evidence>
<accession>A0A218YZY4</accession>
<evidence type="ECO:0000313" key="2">
    <source>
        <dbReference type="EMBL" id="OWP01387.1"/>
    </source>
</evidence>
<gene>
    <name evidence="2" type="ORF">B2J93_2797</name>
</gene>
<dbReference type="InterPro" id="IPR045518">
    <property type="entry name" value="2EXR"/>
</dbReference>
<evidence type="ECO:0000259" key="1">
    <source>
        <dbReference type="Pfam" id="PF20150"/>
    </source>
</evidence>
<organism evidence="2 3">
    <name type="scientific">Diplocarpon coronariae</name>
    <dbReference type="NCBI Taxonomy" id="2795749"/>
    <lineage>
        <taxon>Eukaryota</taxon>
        <taxon>Fungi</taxon>
        <taxon>Dikarya</taxon>
        <taxon>Ascomycota</taxon>
        <taxon>Pezizomycotina</taxon>
        <taxon>Leotiomycetes</taxon>
        <taxon>Helotiales</taxon>
        <taxon>Drepanopezizaceae</taxon>
        <taxon>Diplocarpon</taxon>
    </lineage>
</organism>
<dbReference type="Pfam" id="PF20150">
    <property type="entry name" value="2EXR"/>
    <property type="match status" value="1"/>
</dbReference>
<name>A0A218YZY4_9HELO</name>
<sequence length="346" mass="39059">MAEFADYQLSLRVRRPRGATPAMPVTKAPTAVPKMKWVARPERFTTTRASTRAERASATFARFAELPPELQLMVWREAVAGNGRIVTLKRSTVPAVFHVCADSREEAIKAGYQICVRDFQSGYVIMPELDILFLDQTAFSASTSYHINSFHTLQCRKINKAMLEPVQRLALSVTEVLSIWSTICFHCFLVKDFDGLFPNLTELIIILRPGTLGSGYDDLYEVQESSSAHLNTVIRDIKERFQDAQEDRKALVKVQLSALVISETNPLPARLYVPGTMHAVRTHTVFGTLLSCAEMHARRRMLDHVQRRSLATRDTLLNKLLNKLRGSRTLPRRGILFSLNEGALFL</sequence>
<comment type="caution">
    <text evidence="2">The sequence shown here is derived from an EMBL/GenBank/DDBJ whole genome shotgun (WGS) entry which is preliminary data.</text>
</comment>
<feature type="domain" description="2EXR" evidence="1">
    <location>
        <begin position="60"/>
        <end position="132"/>
    </location>
</feature>
<protein>
    <recommendedName>
        <fullName evidence="1">2EXR domain-containing protein</fullName>
    </recommendedName>
</protein>
<dbReference type="PANTHER" id="PTHR35910:SF6">
    <property type="entry name" value="2EXR DOMAIN-CONTAINING PROTEIN"/>
    <property type="match status" value="1"/>
</dbReference>
<dbReference type="OrthoDB" id="3513892at2759"/>
<dbReference type="InParanoid" id="A0A218YZY4"/>